<dbReference type="InterPro" id="IPR027417">
    <property type="entry name" value="P-loop_NTPase"/>
</dbReference>
<dbReference type="Pfam" id="PF17862">
    <property type="entry name" value="AAA_lid_3"/>
    <property type="match status" value="1"/>
</dbReference>
<name>A0A9N9FD63_9GLOM</name>
<dbReference type="PROSITE" id="PS00674">
    <property type="entry name" value="AAA"/>
    <property type="match status" value="1"/>
</dbReference>
<dbReference type="GO" id="GO:0016887">
    <property type="term" value="F:ATP hydrolysis activity"/>
    <property type="evidence" value="ECO:0007669"/>
    <property type="project" value="InterPro"/>
</dbReference>
<dbReference type="AlphaFoldDB" id="A0A9N9FD63"/>
<dbReference type="Gene3D" id="3.40.50.300">
    <property type="entry name" value="P-loop containing nucleotide triphosphate hydrolases"/>
    <property type="match status" value="1"/>
</dbReference>
<keyword evidence="3 4" id="KW-0067">ATP-binding</keyword>
<protein>
    <submittedName>
        <fullName evidence="8">12175_t:CDS:1</fullName>
    </submittedName>
</protein>
<evidence type="ECO:0000256" key="2">
    <source>
        <dbReference type="ARBA" id="ARBA00022741"/>
    </source>
</evidence>
<dbReference type="Gene3D" id="1.10.8.60">
    <property type="match status" value="1"/>
</dbReference>
<dbReference type="Pfam" id="PF00004">
    <property type="entry name" value="AAA"/>
    <property type="match status" value="1"/>
</dbReference>
<dbReference type="InterPro" id="IPR041569">
    <property type="entry name" value="AAA_lid_3"/>
</dbReference>
<dbReference type="OrthoDB" id="10251136at2759"/>
<proteinExistence type="inferred from homology"/>
<comment type="similarity">
    <text evidence="1 4">Belongs to the AAA ATPase family.</text>
</comment>
<keyword evidence="2 4" id="KW-0547">Nucleotide-binding</keyword>
<evidence type="ECO:0000256" key="4">
    <source>
        <dbReference type="RuleBase" id="RU003651"/>
    </source>
</evidence>
<dbReference type="SUPFAM" id="SSF52540">
    <property type="entry name" value="P-loop containing nucleoside triphosphate hydrolases"/>
    <property type="match status" value="1"/>
</dbReference>
<feature type="domain" description="ATPase AAA-type core" evidence="5">
    <location>
        <begin position="5"/>
        <end position="61"/>
    </location>
</feature>
<dbReference type="Proteomes" id="UP000789342">
    <property type="component" value="Unassembled WGS sequence"/>
</dbReference>
<accession>A0A9N9FD63</accession>
<organism evidence="8 9">
    <name type="scientific">Acaulospora morrowiae</name>
    <dbReference type="NCBI Taxonomy" id="94023"/>
    <lineage>
        <taxon>Eukaryota</taxon>
        <taxon>Fungi</taxon>
        <taxon>Fungi incertae sedis</taxon>
        <taxon>Mucoromycota</taxon>
        <taxon>Glomeromycotina</taxon>
        <taxon>Glomeromycetes</taxon>
        <taxon>Diversisporales</taxon>
        <taxon>Acaulosporaceae</taxon>
        <taxon>Acaulospora</taxon>
    </lineage>
</organism>
<evidence type="ECO:0000259" key="7">
    <source>
        <dbReference type="Pfam" id="PF17862"/>
    </source>
</evidence>
<feature type="domain" description="Spastin/Vps4 C-terminal" evidence="6">
    <location>
        <begin position="129"/>
        <end position="163"/>
    </location>
</feature>
<dbReference type="InterPro" id="IPR015415">
    <property type="entry name" value="Spast_Vps4_C"/>
</dbReference>
<comment type="caution">
    <text evidence="8">The sequence shown here is derived from an EMBL/GenBank/DDBJ whole genome shotgun (WGS) entry which is preliminary data.</text>
</comment>
<evidence type="ECO:0000256" key="1">
    <source>
        <dbReference type="ARBA" id="ARBA00006914"/>
    </source>
</evidence>
<dbReference type="PANTHER" id="PTHR23074:SF17">
    <property type="entry name" value="FIDGETIN-LIKE PROTEIN 1"/>
    <property type="match status" value="1"/>
</dbReference>
<keyword evidence="9" id="KW-1185">Reference proteome</keyword>
<evidence type="ECO:0000259" key="5">
    <source>
        <dbReference type="Pfam" id="PF00004"/>
    </source>
</evidence>
<dbReference type="GO" id="GO:0005524">
    <property type="term" value="F:ATP binding"/>
    <property type="evidence" value="ECO:0007669"/>
    <property type="project" value="UniProtKB-KW"/>
</dbReference>
<dbReference type="EMBL" id="CAJVPV010002408">
    <property type="protein sequence ID" value="CAG8525561.1"/>
    <property type="molecule type" value="Genomic_DNA"/>
</dbReference>
<dbReference type="InterPro" id="IPR050304">
    <property type="entry name" value="MT-severing_AAA_ATPase"/>
</dbReference>
<sequence>RTDGEFEASRRIKTEFLVQFDGVKTASIEEDRILVVGATNRPQEIDEAARRRFRKRLYIPLPEEDGRYGIIKNLLKTQKYSLTDEEIRNICKRTAGYSGSDMDGLCREAALGPIRVIGDIRNIAADDVRSINYQDFLDALTQVRASVSDRDLELYQRWNQEYGSLS</sequence>
<dbReference type="FunFam" id="1.10.8.60:FF:000022">
    <property type="entry name" value="Fidgetin like 1"/>
    <property type="match status" value="1"/>
</dbReference>
<feature type="domain" description="AAA ATPase AAA+ lid" evidence="7">
    <location>
        <begin position="84"/>
        <end position="115"/>
    </location>
</feature>
<dbReference type="InterPro" id="IPR003960">
    <property type="entry name" value="ATPase_AAA_CS"/>
</dbReference>
<evidence type="ECO:0000313" key="9">
    <source>
        <dbReference type="Proteomes" id="UP000789342"/>
    </source>
</evidence>
<dbReference type="PANTHER" id="PTHR23074">
    <property type="entry name" value="AAA DOMAIN-CONTAINING"/>
    <property type="match status" value="1"/>
</dbReference>
<dbReference type="Pfam" id="PF09336">
    <property type="entry name" value="Vps4_C"/>
    <property type="match status" value="1"/>
</dbReference>
<evidence type="ECO:0000259" key="6">
    <source>
        <dbReference type="Pfam" id="PF09336"/>
    </source>
</evidence>
<dbReference type="InterPro" id="IPR003959">
    <property type="entry name" value="ATPase_AAA_core"/>
</dbReference>
<reference evidence="8" key="1">
    <citation type="submission" date="2021-06" db="EMBL/GenBank/DDBJ databases">
        <authorList>
            <person name="Kallberg Y."/>
            <person name="Tangrot J."/>
            <person name="Rosling A."/>
        </authorList>
    </citation>
    <scope>NUCLEOTIDE SEQUENCE</scope>
    <source>
        <strain evidence="8">CL551</strain>
    </source>
</reference>
<evidence type="ECO:0000256" key="3">
    <source>
        <dbReference type="ARBA" id="ARBA00022840"/>
    </source>
</evidence>
<feature type="non-terminal residue" evidence="8">
    <location>
        <position position="166"/>
    </location>
</feature>
<evidence type="ECO:0000313" key="8">
    <source>
        <dbReference type="EMBL" id="CAG8525561.1"/>
    </source>
</evidence>
<gene>
    <name evidence="8" type="ORF">AMORRO_LOCUS4421</name>
</gene>